<dbReference type="AlphaFoldDB" id="H2YUL0"/>
<evidence type="ECO:0000313" key="3">
    <source>
        <dbReference type="Proteomes" id="UP000007875"/>
    </source>
</evidence>
<keyword evidence="3" id="KW-1185">Reference proteome</keyword>
<reference evidence="2" key="2">
    <citation type="submission" date="2025-08" db="UniProtKB">
        <authorList>
            <consortium name="Ensembl"/>
        </authorList>
    </citation>
    <scope>IDENTIFICATION</scope>
</reference>
<reference evidence="2" key="3">
    <citation type="submission" date="2025-09" db="UniProtKB">
        <authorList>
            <consortium name="Ensembl"/>
        </authorList>
    </citation>
    <scope>IDENTIFICATION</scope>
</reference>
<name>H2YUL0_CIOSA</name>
<protein>
    <submittedName>
        <fullName evidence="2">Uncharacterized protein</fullName>
    </submittedName>
</protein>
<dbReference type="HOGENOM" id="CLU_1320491_0_0_1"/>
<reference evidence="3" key="1">
    <citation type="submission" date="2003-08" db="EMBL/GenBank/DDBJ databases">
        <authorList>
            <person name="Birren B."/>
            <person name="Nusbaum C."/>
            <person name="Abebe A."/>
            <person name="Abouelleil A."/>
            <person name="Adekoya E."/>
            <person name="Ait-zahra M."/>
            <person name="Allen N."/>
            <person name="Allen T."/>
            <person name="An P."/>
            <person name="Anderson M."/>
            <person name="Anderson S."/>
            <person name="Arachchi H."/>
            <person name="Armbruster J."/>
            <person name="Bachantsang P."/>
            <person name="Baldwin J."/>
            <person name="Barry A."/>
            <person name="Bayul T."/>
            <person name="Blitshsteyn B."/>
            <person name="Bloom T."/>
            <person name="Blye J."/>
            <person name="Boguslavskiy L."/>
            <person name="Borowsky M."/>
            <person name="Boukhgalter B."/>
            <person name="Brunache A."/>
            <person name="Butler J."/>
            <person name="Calixte N."/>
            <person name="Calvo S."/>
            <person name="Camarata J."/>
            <person name="Campo K."/>
            <person name="Chang J."/>
            <person name="Cheshatsang Y."/>
            <person name="Citroen M."/>
            <person name="Collymore A."/>
            <person name="Considine T."/>
            <person name="Cook A."/>
            <person name="Cooke P."/>
            <person name="Corum B."/>
            <person name="Cuomo C."/>
            <person name="David R."/>
            <person name="Dawoe T."/>
            <person name="Degray S."/>
            <person name="Dodge S."/>
            <person name="Dooley K."/>
            <person name="Dorje P."/>
            <person name="Dorjee K."/>
            <person name="Dorris L."/>
            <person name="Duffey N."/>
            <person name="Dupes A."/>
            <person name="Elkins T."/>
            <person name="Engels R."/>
            <person name="Erickson J."/>
            <person name="Farina A."/>
            <person name="Faro S."/>
            <person name="Ferreira P."/>
            <person name="Fischer H."/>
            <person name="Fitzgerald M."/>
            <person name="Foley K."/>
            <person name="Gage D."/>
            <person name="Galagan J."/>
            <person name="Gearin G."/>
            <person name="Gnerre S."/>
            <person name="Gnirke A."/>
            <person name="Goyette A."/>
            <person name="Graham J."/>
            <person name="Grandbois E."/>
            <person name="Gyaltsen K."/>
            <person name="Hafez N."/>
            <person name="Hagopian D."/>
            <person name="Hagos B."/>
            <person name="Hall J."/>
            <person name="Hatcher B."/>
            <person name="Heller A."/>
            <person name="Higgins H."/>
            <person name="Honan T."/>
            <person name="Horn A."/>
            <person name="Houde N."/>
            <person name="Hughes L."/>
            <person name="Hulme W."/>
            <person name="Husby E."/>
            <person name="Iliev I."/>
            <person name="Jaffe D."/>
            <person name="Jones C."/>
            <person name="Kamal M."/>
            <person name="Kamat A."/>
            <person name="Kamvysselis M."/>
            <person name="Karlsson E."/>
            <person name="Kells C."/>
            <person name="Kieu A."/>
            <person name="Kisner P."/>
            <person name="Kodira C."/>
            <person name="Kulbokas E."/>
            <person name="Labutti K."/>
            <person name="Lama D."/>
            <person name="Landers T."/>
            <person name="Leger J."/>
            <person name="Levine S."/>
            <person name="Lewis D."/>
            <person name="Lewis T."/>
            <person name="Lindblad-toh K."/>
            <person name="Liu X."/>
            <person name="Lokyitsang T."/>
            <person name="Lokyitsang Y."/>
            <person name="Lucien O."/>
            <person name="Lui A."/>
            <person name="Ma L.J."/>
            <person name="Mabbitt R."/>
            <person name="Macdonald J."/>
            <person name="Maclean C."/>
            <person name="Major J."/>
            <person name="Manning J."/>
            <person name="Marabella R."/>
            <person name="Maru K."/>
            <person name="Matthews C."/>
            <person name="Mauceli E."/>
            <person name="Mccarthy M."/>
            <person name="Mcdonough S."/>
            <person name="Mcghee T."/>
            <person name="Meldrim J."/>
            <person name="Meneus L."/>
            <person name="Mesirov J."/>
            <person name="Mihalev A."/>
            <person name="Mihova T."/>
            <person name="Mikkelsen T."/>
            <person name="Mlenga V."/>
            <person name="Moru K."/>
            <person name="Mozes J."/>
            <person name="Mulrain L."/>
            <person name="Munson G."/>
            <person name="Naylor J."/>
            <person name="Newes C."/>
            <person name="Nguyen C."/>
            <person name="Nguyen N."/>
            <person name="Nguyen T."/>
            <person name="Nicol R."/>
            <person name="Nielsen C."/>
            <person name="Nizzari M."/>
            <person name="Norbu C."/>
            <person name="Norbu N."/>
            <person name="O'donnell P."/>
            <person name="Okoawo O."/>
            <person name="O'leary S."/>
            <person name="Omotosho B."/>
            <person name="O'neill K."/>
            <person name="Osman S."/>
            <person name="Parker S."/>
            <person name="Perrin D."/>
            <person name="Phunkhang P."/>
            <person name="Piqani B."/>
            <person name="Purcell S."/>
            <person name="Rachupka T."/>
            <person name="Ramasamy U."/>
            <person name="Rameau R."/>
            <person name="Ray V."/>
            <person name="Raymond C."/>
            <person name="Retta R."/>
            <person name="Richardson S."/>
            <person name="Rise C."/>
            <person name="Rodriguez J."/>
            <person name="Rogers J."/>
            <person name="Rogov P."/>
            <person name="Rutman M."/>
            <person name="Schupbach R."/>
            <person name="Seaman C."/>
            <person name="Settipalli S."/>
            <person name="Sharpe T."/>
            <person name="Sheridan J."/>
            <person name="Sherpa N."/>
            <person name="Shi J."/>
            <person name="Smirnov S."/>
            <person name="Smith C."/>
            <person name="Sougnez C."/>
            <person name="Spencer B."/>
            <person name="Stalker J."/>
            <person name="Stange-thomann N."/>
            <person name="Stavropoulos S."/>
            <person name="Stetson K."/>
            <person name="Stone C."/>
            <person name="Stone S."/>
            <person name="Stubbs M."/>
            <person name="Talamas J."/>
            <person name="Tchuinga P."/>
            <person name="Tenzing P."/>
            <person name="Tesfaye S."/>
            <person name="Theodore J."/>
            <person name="Thoulutsang Y."/>
            <person name="Topham K."/>
            <person name="Towey S."/>
            <person name="Tsamla T."/>
            <person name="Tsomo N."/>
            <person name="Vallee D."/>
            <person name="Vassiliev H."/>
            <person name="Venkataraman V."/>
            <person name="Vinson J."/>
            <person name="Vo A."/>
            <person name="Wade C."/>
            <person name="Wang S."/>
            <person name="Wangchuk T."/>
            <person name="Wangdi T."/>
            <person name="Whittaker C."/>
            <person name="Wilkinson J."/>
            <person name="Wu Y."/>
            <person name="Wyman D."/>
            <person name="Yadav S."/>
            <person name="Yang S."/>
            <person name="Yang X."/>
            <person name="Yeager S."/>
            <person name="Yee E."/>
            <person name="Young G."/>
            <person name="Zainoun J."/>
            <person name="Zembeck L."/>
            <person name="Zimmer A."/>
            <person name="Zody M."/>
            <person name="Lander E."/>
        </authorList>
    </citation>
    <scope>NUCLEOTIDE SEQUENCE [LARGE SCALE GENOMIC DNA]</scope>
</reference>
<sequence>MQRYIGSQRPRYPSLPRRFGEHPFYTDMRDISSVPPDNYVLPEIPMDVMTMSDKCTELCKTYGHCDTCWMPSAGEPTDQMNHLPSDHAPPWQPKFSSRKDSGCSVDTTSSALSYYKMTRAEQRRRNDLLLPDVVAKSRGAVGSDANSLMSSTNSSGASSTRTNDFRNTSCNQKSQNHRVLKKSNSDTGYDTKSGPRKAIIPNSLSTQC</sequence>
<feature type="region of interest" description="Disordered" evidence="1">
    <location>
        <begin position="141"/>
        <end position="208"/>
    </location>
</feature>
<feature type="compositionally biased region" description="Polar residues" evidence="1">
    <location>
        <begin position="165"/>
        <end position="174"/>
    </location>
</feature>
<evidence type="ECO:0000256" key="1">
    <source>
        <dbReference type="SAM" id="MobiDB-lite"/>
    </source>
</evidence>
<evidence type="ECO:0000313" key="2">
    <source>
        <dbReference type="Ensembl" id="ENSCSAVP00000009020.1"/>
    </source>
</evidence>
<dbReference type="Proteomes" id="UP000007875">
    <property type="component" value="Unassembled WGS sequence"/>
</dbReference>
<dbReference type="InParanoid" id="H2YUL0"/>
<proteinExistence type="predicted"/>
<feature type="compositionally biased region" description="Low complexity" evidence="1">
    <location>
        <begin position="143"/>
        <end position="162"/>
    </location>
</feature>
<dbReference type="Ensembl" id="ENSCSAVT00000009134.1">
    <property type="protein sequence ID" value="ENSCSAVP00000009020.1"/>
    <property type="gene ID" value="ENSCSAVG00000005334.1"/>
</dbReference>
<accession>H2YUL0</accession>
<dbReference type="GeneTree" id="ENSGT00390000012833"/>
<organism evidence="2 3">
    <name type="scientific">Ciona savignyi</name>
    <name type="common">Pacific transparent sea squirt</name>
    <dbReference type="NCBI Taxonomy" id="51511"/>
    <lineage>
        <taxon>Eukaryota</taxon>
        <taxon>Metazoa</taxon>
        <taxon>Chordata</taxon>
        <taxon>Tunicata</taxon>
        <taxon>Ascidiacea</taxon>
        <taxon>Phlebobranchia</taxon>
        <taxon>Cionidae</taxon>
        <taxon>Ciona</taxon>
    </lineage>
</organism>